<keyword evidence="1" id="KW-0812">Transmembrane</keyword>
<feature type="transmembrane region" description="Helical" evidence="1">
    <location>
        <begin position="22"/>
        <end position="41"/>
    </location>
</feature>
<keyword evidence="1" id="KW-0472">Membrane</keyword>
<proteinExistence type="predicted"/>
<accession>A0ABS6HKD3</accession>
<dbReference type="EMBL" id="JAHBOM010000005">
    <property type="protein sequence ID" value="MBU8822776.1"/>
    <property type="molecule type" value="Genomic_DNA"/>
</dbReference>
<organism evidence="2 3">
    <name type="scientific">Mycolicibacterium goodii</name>
    <name type="common">Mycobacterium goodii</name>
    <dbReference type="NCBI Taxonomy" id="134601"/>
    <lineage>
        <taxon>Bacteria</taxon>
        <taxon>Bacillati</taxon>
        <taxon>Actinomycetota</taxon>
        <taxon>Actinomycetes</taxon>
        <taxon>Mycobacteriales</taxon>
        <taxon>Mycobacteriaceae</taxon>
        <taxon>Mycolicibacterium</taxon>
    </lineage>
</organism>
<protein>
    <submittedName>
        <fullName evidence="2">DUF2752 domain-containing protein</fullName>
    </submittedName>
</protein>
<evidence type="ECO:0000256" key="1">
    <source>
        <dbReference type="SAM" id="Phobius"/>
    </source>
</evidence>
<keyword evidence="3" id="KW-1185">Reference proteome</keyword>
<dbReference type="Proteomes" id="UP000696413">
    <property type="component" value="Unassembled WGS sequence"/>
</dbReference>
<gene>
    <name evidence="2" type="ORF">KL859_07785</name>
</gene>
<dbReference type="RefSeq" id="WP_214394542.1">
    <property type="nucleotide sequence ID" value="NZ_JAHBOL010000020.1"/>
</dbReference>
<name>A0ABS6HKD3_MYCGD</name>
<dbReference type="Pfam" id="PF10825">
    <property type="entry name" value="DUF2752"/>
    <property type="match status" value="1"/>
</dbReference>
<comment type="caution">
    <text evidence="2">The sequence shown here is derived from an EMBL/GenBank/DDBJ whole genome shotgun (WGS) entry which is preliminary data.</text>
</comment>
<evidence type="ECO:0000313" key="3">
    <source>
        <dbReference type="Proteomes" id="UP000696413"/>
    </source>
</evidence>
<keyword evidence="1" id="KW-1133">Transmembrane helix</keyword>
<evidence type="ECO:0000313" key="2">
    <source>
        <dbReference type="EMBL" id="MBU8822776.1"/>
    </source>
</evidence>
<dbReference type="InterPro" id="IPR021215">
    <property type="entry name" value="DUF2752"/>
</dbReference>
<sequence>MDPLCGATRAVYLTLHGDLVTAVHFTPAGPALVLAAVLVLVRAAVERLGGRWIVLDLPRPLRIATVATVLLALEINQQLHAATLTQPWMGA</sequence>
<reference evidence="2 3" key="1">
    <citation type="submission" date="2021-05" db="EMBL/GenBank/DDBJ databases">
        <title>Draft Genome Sequences of Clinical Respiratory Isolates of Mycobacterium goodii Recovered in Ireland.</title>
        <authorList>
            <person name="Flanagan P.R."/>
            <person name="Mok S."/>
            <person name="Roycroft E."/>
            <person name="Rogers T.R."/>
            <person name="Fitzgibbon M."/>
        </authorList>
    </citation>
    <scope>NUCLEOTIDE SEQUENCE [LARGE SCALE GENOMIC DNA]</scope>
    <source>
        <strain evidence="2 3">14IE55</strain>
    </source>
</reference>